<evidence type="ECO:0000256" key="4">
    <source>
        <dbReference type="ARBA" id="ARBA00022723"/>
    </source>
</evidence>
<evidence type="ECO:0000256" key="5">
    <source>
        <dbReference type="ARBA" id="ARBA00022771"/>
    </source>
</evidence>
<name>A0A7R9P894_TIMCA</name>
<dbReference type="Gene3D" id="2.10.110.30">
    <property type="match status" value="1"/>
</dbReference>
<evidence type="ECO:0000256" key="6">
    <source>
        <dbReference type="ARBA" id="ARBA00022786"/>
    </source>
</evidence>
<evidence type="ECO:0000256" key="8">
    <source>
        <dbReference type="ARBA" id="ARBA00046341"/>
    </source>
</evidence>
<keyword evidence="7 10" id="KW-0862">Zinc</keyword>
<dbReference type="SMART" id="SM00396">
    <property type="entry name" value="ZnF_UBR1"/>
    <property type="match status" value="1"/>
</dbReference>
<dbReference type="CDD" id="cd19673">
    <property type="entry name" value="UBR-box_UBR3"/>
    <property type="match status" value="1"/>
</dbReference>
<dbReference type="UniPathway" id="UPA00143"/>
<comment type="function">
    <text evidence="10">Ubiquitin ligase protein which is a component of the N-end rule pathway. Recognizes and binds to proteins bearing specific N-terminal residues that are destabilizing according to the N-end rule, leading to their ubiquitination and subsequent degradation.</text>
</comment>
<evidence type="ECO:0000259" key="11">
    <source>
        <dbReference type="PROSITE" id="PS51157"/>
    </source>
</evidence>
<accession>A0A7R9P894</accession>
<protein>
    <recommendedName>
        <fullName evidence="10">E3 ubiquitin-protein ligase</fullName>
        <ecNumber evidence="10">2.3.2.27</ecNumber>
    </recommendedName>
</protein>
<proteinExistence type="inferred from homology"/>
<reference evidence="12" key="1">
    <citation type="submission" date="2020-11" db="EMBL/GenBank/DDBJ databases">
        <authorList>
            <person name="Tran Van P."/>
        </authorList>
    </citation>
    <scope>NUCLEOTIDE SEQUENCE</scope>
</reference>
<comment type="pathway">
    <text evidence="2 10">Protein modification; protein ubiquitination.</text>
</comment>
<evidence type="ECO:0000256" key="10">
    <source>
        <dbReference type="RuleBase" id="RU366018"/>
    </source>
</evidence>
<comment type="similarity">
    <text evidence="8 10">Belongs to the E3 ubiquitin-protein ligase UBR1-like family.</text>
</comment>
<dbReference type="GO" id="GO:0061630">
    <property type="term" value="F:ubiquitin protein ligase activity"/>
    <property type="evidence" value="ECO:0007669"/>
    <property type="project" value="UniProtKB-UniRule"/>
</dbReference>
<feature type="domain" description="UBR-type" evidence="11">
    <location>
        <begin position="14"/>
        <end position="85"/>
    </location>
</feature>
<keyword evidence="3 10" id="KW-0808">Transferase</keyword>
<dbReference type="Pfam" id="PF02207">
    <property type="entry name" value="zf-UBR"/>
    <property type="match status" value="1"/>
</dbReference>
<evidence type="ECO:0000256" key="7">
    <source>
        <dbReference type="ARBA" id="ARBA00022833"/>
    </source>
</evidence>
<evidence type="ECO:0000256" key="1">
    <source>
        <dbReference type="ARBA" id="ARBA00000900"/>
    </source>
</evidence>
<dbReference type="GO" id="GO:0005737">
    <property type="term" value="C:cytoplasm"/>
    <property type="evidence" value="ECO:0007669"/>
    <property type="project" value="TreeGrafter"/>
</dbReference>
<keyword evidence="6 10" id="KW-0833">Ubl conjugation pathway</keyword>
<evidence type="ECO:0000313" key="12">
    <source>
        <dbReference type="EMBL" id="CAD7573225.1"/>
    </source>
</evidence>
<evidence type="ECO:0000256" key="3">
    <source>
        <dbReference type="ARBA" id="ARBA00022679"/>
    </source>
</evidence>
<feature type="zinc finger region" description="UBR-type" evidence="9">
    <location>
        <begin position="14"/>
        <end position="85"/>
    </location>
</feature>
<comment type="catalytic activity">
    <reaction evidence="1 10">
        <text>S-ubiquitinyl-[E2 ubiquitin-conjugating enzyme]-L-cysteine + [acceptor protein]-L-lysine = [E2 ubiquitin-conjugating enzyme]-L-cysteine + N(6)-ubiquitinyl-[acceptor protein]-L-lysine.</text>
        <dbReference type="EC" id="2.3.2.27"/>
    </reaction>
</comment>
<dbReference type="PANTHER" id="PTHR21497:SF39">
    <property type="entry name" value="E3 UBIQUITIN-PROTEIN LIGASE UBR3"/>
    <property type="match status" value="1"/>
</dbReference>
<dbReference type="FunFam" id="2.10.110.30:FF:000002">
    <property type="entry name" value="Putative e3 ubiquitin-protein ligase ubr3"/>
    <property type="match status" value="1"/>
</dbReference>
<dbReference type="PROSITE" id="PS51157">
    <property type="entry name" value="ZF_UBR"/>
    <property type="match status" value="1"/>
</dbReference>
<organism evidence="12">
    <name type="scientific">Timema californicum</name>
    <name type="common">California timema</name>
    <name type="synonym">Walking stick</name>
    <dbReference type="NCBI Taxonomy" id="61474"/>
    <lineage>
        <taxon>Eukaryota</taxon>
        <taxon>Metazoa</taxon>
        <taxon>Ecdysozoa</taxon>
        <taxon>Arthropoda</taxon>
        <taxon>Hexapoda</taxon>
        <taxon>Insecta</taxon>
        <taxon>Pterygota</taxon>
        <taxon>Neoptera</taxon>
        <taxon>Polyneoptera</taxon>
        <taxon>Phasmatodea</taxon>
        <taxon>Timematodea</taxon>
        <taxon>Timematoidea</taxon>
        <taxon>Timematidae</taxon>
        <taxon>Timema</taxon>
    </lineage>
</organism>
<dbReference type="EC" id="2.3.2.27" evidence="10"/>
<keyword evidence="4 10" id="KW-0479">Metal-binding</keyword>
<dbReference type="InterPro" id="IPR003126">
    <property type="entry name" value="Znf_UBR"/>
</dbReference>
<dbReference type="AlphaFoldDB" id="A0A7R9P894"/>
<dbReference type="InterPro" id="IPR039164">
    <property type="entry name" value="UBR1-like"/>
</dbReference>
<dbReference type="EMBL" id="OE181479">
    <property type="protein sequence ID" value="CAD7573225.1"/>
    <property type="molecule type" value="Genomic_DNA"/>
</dbReference>
<dbReference type="GO" id="GO:0000151">
    <property type="term" value="C:ubiquitin ligase complex"/>
    <property type="evidence" value="ECO:0007669"/>
    <property type="project" value="TreeGrafter"/>
</dbReference>
<evidence type="ECO:0000256" key="2">
    <source>
        <dbReference type="ARBA" id="ARBA00004906"/>
    </source>
</evidence>
<gene>
    <name evidence="12" type="ORF">TCMB3V08_LOCUS5865</name>
</gene>
<keyword evidence="5 10" id="KW-0863">Zinc-finger</keyword>
<evidence type="ECO:0000256" key="9">
    <source>
        <dbReference type="PROSITE-ProRule" id="PRU00508"/>
    </source>
</evidence>
<dbReference type="GO" id="GO:0008270">
    <property type="term" value="F:zinc ion binding"/>
    <property type="evidence" value="ECO:0007669"/>
    <property type="project" value="UniProtKB-UniRule"/>
</dbReference>
<dbReference type="PANTHER" id="PTHR21497">
    <property type="entry name" value="UBIQUITIN LIGASE E3 ALPHA-RELATED"/>
    <property type="match status" value="1"/>
</dbReference>
<dbReference type="GO" id="GO:0071596">
    <property type="term" value="P:ubiquitin-dependent protein catabolic process via the N-end rule pathway"/>
    <property type="evidence" value="ECO:0007669"/>
    <property type="project" value="UniProtKB-UniRule"/>
</dbReference>
<sequence length="609" mass="68662">MRQEFVMLRYDNATTCGLVWTANFVAYRCRTCGISPCMSLCAECFQKGNHDGHDFNMFRSQAGGACDCGDTNVMKETGFCERHGPKAQVNKLVAPNDLVCVAEAAMPRIVLRLIQHLRESSKSLVPDAYLVAIQEADQFLTMLHDFSAMGAAMRRVMNGALTNPQIYKHLTECQLEGSDYQRYMIQSQDVYKKAVNSLPSPEPPDEYKDCPSLQEQLVHTTFLEELVFWTVKFEFPQKMVCLLLNMLPDTDYKEALTQALVLHYSRISMMLERSTDPDTLSNRVVHVSVQLFSNESLAFRMAENLNLLHVMVISLKYMMGKILIQNTLHALASFLHTCTDSANHPLYCLCRFTLYSAPMRYHLYILLARFAATVSLTRCQDLHLSHCDYVAKASSSTTVTHVAGTSSCPTATRCRDIFLSHCDYVAKASSCTIVTHVAGTSSCPTVTILPRLPPVPSRHTLPGHPPVPLRLCCQGFLLYHRDTRCRDILLSHCDYVAKASSSTTATRWRDILLSHRDMLLGHPPVPSRLCCQGFLLYHRDTRCRDILLFHCDTCCWDILLSHCMTCCWDILLSHCDYVAKASSSTTATRCRDILLSHRDMLLGHLPVPS</sequence>
<dbReference type="GO" id="GO:0016567">
    <property type="term" value="P:protein ubiquitination"/>
    <property type="evidence" value="ECO:0007669"/>
    <property type="project" value="UniProtKB-UniRule"/>
</dbReference>